<sequence length="70" mass="8341">MVIKDVRTRWNSTHAMIARALLLRDAIDDWVYSQKEYRDIGLSKKDWEMLRVLCDILEVCFYLATTIEFA</sequence>
<gene>
    <name evidence="1" type="ORF">DFP72DRAFT_823764</name>
</gene>
<dbReference type="InterPro" id="IPR012337">
    <property type="entry name" value="RNaseH-like_sf"/>
</dbReference>
<accession>A0A8H6LWZ9</accession>
<keyword evidence="2" id="KW-1185">Reference proteome</keyword>
<reference evidence="1 2" key="1">
    <citation type="submission" date="2020-07" db="EMBL/GenBank/DDBJ databases">
        <title>Comparative genomics of pyrophilous fungi reveals a link between fire events and developmental genes.</title>
        <authorList>
            <consortium name="DOE Joint Genome Institute"/>
            <person name="Steindorff A.S."/>
            <person name="Carver A."/>
            <person name="Calhoun S."/>
            <person name="Stillman K."/>
            <person name="Liu H."/>
            <person name="Lipzen A."/>
            <person name="Pangilinan J."/>
            <person name="Labutti K."/>
            <person name="Bruns T.D."/>
            <person name="Grigoriev I.V."/>
        </authorList>
    </citation>
    <scope>NUCLEOTIDE SEQUENCE [LARGE SCALE GENOMIC DNA]</scope>
    <source>
        <strain evidence="1 2">CBS 144469</strain>
    </source>
</reference>
<dbReference type="OrthoDB" id="3264316at2759"/>
<evidence type="ECO:0000313" key="2">
    <source>
        <dbReference type="Proteomes" id="UP000521943"/>
    </source>
</evidence>
<evidence type="ECO:0000313" key="1">
    <source>
        <dbReference type="EMBL" id="KAF6745820.1"/>
    </source>
</evidence>
<name>A0A8H6LWZ9_9AGAR</name>
<organism evidence="1 2">
    <name type="scientific">Ephemerocybe angulata</name>
    <dbReference type="NCBI Taxonomy" id="980116"/>
    <lineage>
        <taxon>Eukaryota</taxon>
        <taxon>Fungi</taxon>
        <taxon>Dikarya</taxon>
        <taxon>Basidiomycota</taxon>
        <taxon>Agaricomycotina</taxon>
        <taxon>Agaricomycetes</taxon>
        <taxon>Agaricomycetidae</taxon>
        <taxon>Agaricales</taxon>
        <taxon>Agaricineae</taxon>
        <taxon>Psathyrellaceae</taxon>
        <taxon>Ephemerocybe</taxon>
    </lineage>
</organism>
<comment type="caution">
    <text evidence="1">The sequence shown here is derived from an EMBL/GenBank/DDBJ whole genome shotgun (WGS) entry which is preliminary data.</text>
</comment>
<dbReference type="SUPFAM" id="SSF53098">
    <property type="entry name" value="Ribonuclease H-like"/>
    <property type="match status" value="1"/>
</dbReference>
<protein>
    <submittedName>
        <fullName evidence="1">Uncharacterized protein</fullName>
    </submittedName>
</protein>
<dbReference type="EMBL" id="JACGCI010000099">
    <property type="protein sequence ID" value="KAF6745820.1"/>
    <property type="molecule type" value="Genomic_DNA"/>
</dbReference>
<dbReference type="Proteomes" id="UP000521943">
    <property type="component" value="Unassembled WGS sequence"/>
</dbReference>
<proteinExistence type="predicted"/>
<dbReference type="AlphaFoldDB" id="A0A8H6LWZ9"/>